<dbReference type="EMBL" id="SRLO01000134">
    <property type="protein sequence ID" value="TNN72663.1"/>
    <property type="molecule type" value="Genomic_DNA"/>
</dbReference>
<comment type="caution">
    <text evidence="2">The sequence shown here is derived from an EMBL/GenBank/DDBJ whole genome shotgun (WGS) entry which is preliminary data.</text>
</comment>
<name>A0A4Z2I613_9TELE</name>
<reference evidence="2 3" key="1">
    <citation type="submission" date="2019-03" db="EMBL/GenBank/DDBJ databases">
        <title>First draft genome of Liparis tanakae, snailfish: a comprehensive survey of snailfish specific genes.</title>
        <authorList>
            <person name="Kim W."/>
            <person name="Song I."/>
            <person name="Jeong J.-H."/>
            <person name="Kim D."/>
            <person name="Kim S."/>
            <person name="Ryu S."/>
            <person name="Song J.Y."/>
            <person name="Lee S.K."/>
        </authorList>
    </citation>
    <scope>NUCLEOTIDE SEQUENCE [LARGE SCALE GENOMIC DNA]</scope>
    <source>
        <tissue evidence="2">Muscle</tissue>
    </source>
</reference>
<evidence type="ECO:0000256" key="1">
    <source>
        <dbReference type="SAM" id="MobiDB-lite"/>
    </source>
</evidence>
<evidence type="ECO:0000313" key="2">
    <source>
        <dbReference type="EMBL" id="TNN72663.1"/>
    </source>
</evidence>
<gene>
    <name evidence="2" type="ORF">EYF80_017112</name>
</gene>
<feature type="compositionally biased region" description="Polar residues" evidence="1">
    <location>
        <begin position="75"/>
        <end position="87"/>
    </location>
</feature>
<feature type="compositionally biased region" description="Basic and acidic residues" evidence="1">
    <location>
        <begin position="91"/>
        <end position="101"/>
    </location>
</feature>
<keyword evidence="3" id="KW-1185">Reference proteome</keyword>
<feature type="compositionally biased region" description="Polar residues" evidence="1">
    <location>
        <begin position="106"/>
        <end position="122"/>
    </location>
</feature>
<dbReference type="Proteomes" id="UP000314294">
    <property type="component" value="Unassembled WGS sequence"/>
</dbReference>
<feature type="compositionally biased region" description="Basic and acidic residues" evidence="1">
    <location>
        <begin position="123"/>
        <end position="132"/>
    </location>
</feature>
<feature type="region of interest" description="Disordered" evidence="1">
    <location>
        <begin position="75"/>
        <end position="132"/>
    </location>
</feature>
<accession>A0A4Z2I613</accession>
<proteinExistence type="predicted"/>
<sequence length="132" mass="14192">MQAPKHPAANNIANLFVSHFPRVPVRVLNCALCPAEAKGNNSPHGYGTVYDHIALRLGRAAQQPHCISPSTSVVLFGTDQESPNGAQNMEVGRRPKNEPEPAKCLWSSSRVNPGQGRTSPHPSSEEGLPRPV</sequence>
<dbReference type="AlphaFoldDB" id="A0A4Z2I613"/>
<evidence type="ECO:0000313" key="3">
    <source>
        <dbReference type="Proteomes" id="UP000314294"/>
    </source>
</evidence>
<protein>
    <submittedName>
        <fullName evidence="2">Uncharacterized protein</fullName>
    </submittedName>
</protein>
<organism evidence="2 3">
    <name type="scientific">Liparis tanakae</name>
    <name type="common">Tanaka's snailfish</name>
    <dbReference type="NCBI Taxonomy" id="230148"/>
    <lineage>
        <taxon>Eukaryota</taxon>
        <taxon>Metazoa</taxon>
        <taxon>Chordata</taxon>
        <taxon>Craniata</taxon>
        <taxon>Vertebrata</taxon>
        <taxon>Euteleostomi</taxon>
        <taxon>Actinopterygii</taxon>
        <taxon>Neopterygii</taxon>
        <taxon>Teleostei</taxon>
        <taxon>Neoteleostei</taxon>
        <taxon>Acanthomorphata</taxon>
        <taxon>Eupercaria</taxon>
        <taxon>Perciformes</taxon>
        <taxon>Cottioidei</taxon>
        <taxon>Cottales</taxon>
        <taxon>Liparidae</taxon>
        <taxon>Liparis</taxon>
    </lineage>
</organism>